<comment type="pathway">
    <text evidence="2 10">Protein modification; protein glycosylation.</text>
</comment>
<dbReference type="Proteomes" id="UP000711488">
    <property type="component" value="Unassembled WGS sequence"/>
</dbReference>
<keyword evidence="8 10" id="KW-1133">Transmembrane helix</keyword>
<evidence type="ECO:0000256" key="1">
    <source>
        <dbReference type="ARBA" id="ARBA00004477"/>
    </source>
</evidence>
<reference evidence="11" key="1">
    <citation type="submission" date="2014-08" db="EMBL/GenBank/DDBJ databases">
        <authorList>
            <person name="Murali S."/>
            <person name="Richards S."/>
            <person name="Bandaranaike D."/>
            <person name="Bellair M."/>
            <person name="Blankenburg K."/>
            <person name="Chao H."/>
            <person name="Dinh H."/>
            <person name="Doddapaneni H."/>
            <person name="Dugan-Rocha S."/>
            <person name="Elkadiri S."/>
            <person name="Gnanaolivu R."/>
            <person name="Hughes D."/>
            <person name="Lee S."/>
            <person name="Li M."/>
            <person name="Ming W."/>
            <person name="Munidasa M."/>
            <person name="Muniz J."/>
            <person name="Nguyen L."/>
            <person name="Osuji N."/>
            <person name="Pu L.-L."/>
            <person name="Puazo M."/>
            <person name="Skinner E."/>
            <person name="Qu C."/>
            <person name="Quiroz J."/>
            <person name="Raj R."/>
            <person name="Weissenberger G."/>
            <person name="Xin Y."/>
            <person name="Zou X."/>
            <person name="Han Y."/>
            <person name="Worley K."/>
            <person name="Muzny D."/>
            <person name="Gibbs R."/>
        </authorList>
    </citation>
    <scope>NUCLEOTIDE SEQUENCE</scope>
    <source>
        <strain evidence="11">HAZT.00-mixed</strain>
        <tissue evidence="11">Whole organism</tissue>
    </source>
</reference>
<organism evidence="11">
    <name type="scientific">Hyalella azteca</name>
    <name type="common">Amphipod</name>
    <dbReference type="NCBI Taxonomy" id="294128"/>
    <lineage>
        <taxon>Eukaryota</taxon>
        <taxon>Metazoa</taxon>
        <taxon>Ecdysozoa</taxon>
        <taxon>Arthropoda</taxon>
        <taxon>Crustacea</taxon>
        <taxon>Multicrustacea</taxon>
        <taxon>Malacostraca</taxon>
        <taxon>Eumalacostraca</taxon>
        <taxon>Peracarida</taxon>
        <taxon>Amphipoda</taxon>
        <taxon>Senticaudata</taxon>
        <taxon>Talitrida</taxon>
        <taxon>Talitroidea</taxon>
        <taxon>Hyalellidae</taxon>
        <taxon>Hyalella</taxon>
    </lineage>
</organism>
<evidence type="ECO:0000313" key="12">
    <source>
        <dbReference type="Proteomes" id="UP000694843"/>
    </source>
</evidence>
<dbReference type="PANTHER" id="PTHR12413">
    <property type="entry name" value="DOLICHYL GLYCOSYLTRANSFERASE"/>
    <property type="match status" value="1"/>
</dbReference>
<feature type="transmembrane region" description="Helical" evidence="10">
    <location>
        <begin position="352"/>
        <end position="385"/>
    </location>
</feature>
<evidence type="ECO:0000313" key="11">
    <source>
        <dbReference type="EMBL" id="KAA0203193.1"/>
    </source>
</evidence>
<dbReference type="Pfam" id="PF03155">
    <property type="entry name" value="Alg6_Alg8"/>
    <property type="match status" value="1"/>
</dbReference>
<keyword evidence="9 10" id="KW-0472">Membrane</keyword>
<keyword evidence="4 10" id="KW-0328">Glycosyltransferase</keyword>
<feature type="transmembrane region" description="Helical" evidence="10">
    <location>
        <begin position="328"/>
        <end position="345"/>
    </location>
</feature>
<dbReference type="InterPro" id="IPR004856">
    <property type="entry name" value="Glyco_trans_ALG6/ALG8"/>
</dbReference>
<gene>
    <name evidence="13" type="primary">LOC108665812</name>
    <name evidence="11" type="ORF">HAZT_HAZT005819</name>
</gene>
<dbReference type="Proteomes" id="UP000694843">
    <property type="component" value="Unplaced"/>
</dbReference>
<dbReference type="AlphaFoldDB" id="A0A6A0HBQ5"/>
<evidence type="ECO:0000313" key="13">
    <source>
        <dbReference type="RefSeq" id="XP_047741448.1"/>
    </source>
</evidence>
<sequence>MSTKIIESVSIITVLGILLRWAVSFHPYSGAGKPPMYGDYEAQRHWQEITLNLPVASWYTNSTDNDLLYWGLDYPPLTAYHSYLNAWLAWYLNPDYVALSTSRGYESPEHKLFMRYTVLIADLCIFIPAALLFMRVSSGLYLYKVAAKFDFLALMTYPGLILIDYGHFQYNNVSLGLFVAAVAALTASNDTLGAALFSFALNYKQMELYHALPFFFFLLAKCTAEKSWSESLIKLATIGGTVVLVFVILWSPYLTSIESLTQLMNRVFPINRGLFEDKVASVWCSLSIAIKFKELVNNFQMAKLCLVTTGLLSLPSCINLFQNGTIAHFKYSLVNVSFIFFLFSFHVHEKSILLVAIPACLLFSSESFMTSWFLGLTVFSMIPLLEKDGLFIASVALMPVLMIVYQVTVAHCQSLSLRCALTEGRTSLDVFLRRRGLVLFRASFALCVVLTLIYKCVQPPVRYPDLFSVLIAIVSCAHFLFFALYFHVRQFSLSKAKGFGKKKK</sequence>
<feature type="transmembrane region" description="Helical" evidence="10">
    <location>
        <begin position="140"/>
        <end position="163"/>
    </location>
</feature>
<keyword evidence="12" id="KW-1185">Reference proteome</keyword>
<protein>
    <recommendedName>
        <fullName evidence="10">Alpha-1,3-glucosyltransferase</fullName>
        <ecNumber evidence="10">2.4.1.-</ecNumber>
    </recommendedName>
</protein>
<evidence type="ECO:0000256" key="2">
    <source>
        <dbReference type="ARBA" id="ARBA00004922"/>
    </source>
</evidence>
<dbReference type="GO" id="GO:0005789">
    <property type="term" value="C:endoplasmic reticulum membrane"/>
    <property type="evidence" value="ECO:0007669"/>
    <property type="project" value="UniProtKB-SubCell"/>
</dbReference>
<keyword evidence="5 10" id="KW-0808">Transferase</keyword>
<dbReference type="PANTHER" id="PTHR12413:SF1">
    <property type="entry name" value="DOLICHYL PYROPHOSPHATE MAN9GLCNAC2 ALPHA-1,3-GLUCOSYLTRANSFERASE"/>
    <property type="match status" value="1"/>
</dbReference>
<feature type="transmembrane region" description="Helical" evidence="10">
    <location>
        <begin position="391"/>
        <end position="415"/>
    </location>
</feature>
<evidence type="ECO:0000256" key="6">
    <source>
        <dbReference type="ARBA" id="ARBA00022692"/>
    </source>
</evidence>
<evidence type="ECO:0000256" key="9">
    <source>
        <dbReference type="ARBA" id="ARBA00023136"/>
    </source>
</evidence>
<feature type="transmembrane region" description="Helical" evidence="10">
    <location>
        <begin position="175"/>
        <end position="201"/>
    </location>
</feature>
<name>A0A6A0HBQ5_HYAAZ</name>
<feature type="transmembrane region" description="Helical" evidence="10">
    <location>
        <begin position="436"/>
        <end position="454"/>
    </location>
</feature>
<evidence type="ECO:0000256" key="5">
    <source>
        <dbReference type="ARBA" id="ARBA00022679"/>
    </source>
</evidence>
<dbReference type="GeneID" id="108665812"/>
<dbReference type="RefSeq" id="XP_047741448.1">
    <property type="nucleotide sequence ID" value="XM_047885492.1"/>
</dbReference>
<keyword evidence="6 10" id="KW-0812">Transmembrane</keyword>
<comment type="subcellular location">
    <subcellularLocation>
        <location evidence="1 10">Endoplasmic reticulum membrane</location>
        <topology evidence="1 10">Multi-pass membrane protein</topology>
    </subcellularLocation>
</comment>
<reference evidence="11" key="3">
    <citation type="submission" date="2019-06" db="EMBL/GenBank/DDBJ databases">
        <authorList>
            <person name="Poynton C."/>
            <person name="Hasenbein S."/>
            <person name="Benoit J.B."/>
            <person name="Sepulveda M.S."/>
            <person name="Poelchau M.F."/>
            <person name="Murali S.C."/>
            <person name="Chen S."/>
            <person name="Glastad K.M."/>
            <person name="Werren J.H."/>
            <person name="Vineis J.H."/>
            <person name="Bowen J.L."/>
            <person name="Friedrich M."/>
            <person name="Jones J."/>
            <person name="Robertson H.M."/>
            <person name="Feyereisen R."/>
            <person name="Mechler-Hickson A."/>
            <person name="Mathers N."/>
            <person name="Lee C.E."/>
            <person name="Colbourne J.K."/>
            <person name="Biales A."/>
            <person name="Johnston J.S."/>
            <person name="Wellborn G.A."/>
            <person name="Rosendale A.J."/>
            <person name="Cridge A.G."/>
            <person name="Munoz-Torres M.C."/>
            <person name="Bain P.A."/>
            <person name="Manny A.R."/>
            <person name="Major K.M."/>
            <person name="Lambert F.N."/>
            <person name="Vulpe C.D."/>
            <person name="Tuck P."/>
            <person name="Blalock B.J."/>
            <person name="Lin Y.-Y."/>
            <person name="Smith M.E."/>
            <person name="Ochoa-Acuna H."/>
            <person name="Chen M.-J.M."/>
            <person name="Childers C.P."/>
            <person name="Qu J."/>
            <person name="Dugan S."/>
            <person name="Lee S.L."/>
            <person name="Chao H."/>
            <person name="Dinh H."/>
            <person name="Han Y."/>
            <person name="Doddapaneni H."/>
            <person name="Worley K.C."/>
            <person name="Muzny D.M."/>
            <person name="Gibbs R.A."/>
            <person name="Richards S."/>
        </authorList>
    </citation>
    <scope>NUCLEOTIDE SEQUENCE</scope>
    <source>
        <strain evidence="11">HAZT.00-mixed</strain>
        <tissue evidence="11">Whole organism</tissue>
    </source>
</reference>
<proteinExistence type="inferred from homology"/>
<evidence type="ECO:0000256" key="3">
    <source>
        <dbReference type="ARBA" id="ARBA00008715"/>
    </source>
</evidence>
<dbReference type="OrthoDB" id="6333509at2759"/>
<feature type="transmembrane region" description="Helical" evidence="10">
    <location>
        <begin position="231"/>
        <end position="253"/>
    </location>
</feature>
<feature type="transmembrane region" description="Helical" evidence="10">
    <location>
        <begin position="113"/>
        <end position="134"/>
    </location>
</feature>
<evidence type="ECO:0000256" key="4">
    <source>
        <dbReference type="ARBA" id="ARBA00022676"/>
    </source>
</evidence>
<dbReference type="EC" id="2.4.1.-" evidence="10"/>
<keyword evidence="7 10" id="KW-0256">Endoplasmic reticulum</keyword>
<dbReference type="EMBL" id="JQDR03002202">
    <property type="protein sequence ID" value="KAA0203193.1"/>
    <property type="molecule type" value="Genomic_DNA"/>
</dbReference>
<comment type="similarity">
    <text evidence="3 10">Belongs to the ALG6/ALG8 glucosyltransferase family.</text>
</comment>
<evidence type="ECO:0000256" key="10">
    <source>
        <dbReference type="RuleBase" id="RU363110"/>
    </source>
</evidence>
<reference evidence="11" key="2">
    <citation type="journal article" date="2018" name="Environ. Sci. Technol.">
        <title>The Toxicogenome of Hyalella azteca: A Model for Sediment Ecotoxicology and Evolutionary Toxicology.</title>
        <authorList>
            <person name="Poynton H.C."/>
            <person name="Hasenbein S."/>
            <person name="Benoit J.B."/>
            <person name="Sepulveda M.S."/>
            <person name="Poelchau M.F."/>
            <person name="Hughes D.S.T."/>
            <person name="Murali S.C."/>
            <person name="Chen S."/>
            <person name="Glastad K.M."/>
            <person name="Goodisman M.A.D."/>
            <person name="Werren J.H."/>
            <person name="Vineis J.H."/>
            <person name="Bowen J.L."/>
            <person name="Friedrich M."/>
            <person name="Jones J."/>
            <person name="Robertson H.M."/>
            <person name="Feyereisen R."/>
            <person name="Mechler-Hickson A."/>
            <person name="Mathers N."/>
            <person name="Lee C.E."/>
            <person name="Colbourne J.K."/>
            <person name="Biales A."/>
            <person name="Johnston J.S."/>
            <person name="Wellborn G.A."/>
            <person name="Rosendale A.J."/>
            <person name="Cridge A.G."/>
            <person name="Munoz-Torres M.C."/>
            <person name="Bain P.A."/>
            <person name="Manny A.R."/>
            <person name="Major K.M."/>
            <person name="Lambert F.N."/>
            <person name="Vulpe C.D."/>
            <person name="Tuck P."/>
            <person name="Blalock B.J."/>
            <person name="Lin Y.Y."/>
            <person name="Smith M.E."/>
            <person name="Ochoa-Acuna H."/>
            <person name="Chen M.M."/>
            <person name="Childers C.P."/>
            <person name="Qu J."/>
            <person name="Dugan S."/>
            <person name="Lee S.L."/>
            <person name="Chao H."/>
            <person name="Dinh H."/>
            <person name="Han Y."/>
            <person name="Doddapaneni H."/>
            <person name="Worley K.C."/>
            <person name="Muzny D.M."/>
            <person name="Gibbs R.A."/>
            <person name="Richards S."/>
        </authorList>
    </citation>
    <scope>NUCLEOTIDE SEQUENCE</scope>
    <source>
        <strain evidence="11">HAZT.00-mixed</strain>
        <tissue evidence="11">Whole organism</tissue>
    </source>
</reference>
<accession>A0A6A0HBQ5</accession>
<feature type="transmembrane region" description="Helical" evidence="10">
    <location>
        <begin position="466"/>
        <end position="488"/>
    </location>
</feature>
<dbReference type="UniPathway" id="UPA00378"/>
<reference evidence="13" key="4">
    <citation type="submission" date="2025-04" db="UniProtKB">
        <authorList>
            <consortium name="RefSeq"/>
        </authorList>
    </citation>
    <scope>IDENTIFICATION</scope>
    <source>
        <tissue evidence="13">Whole organism</tissue>
    </source>
</reference>
<dbReference type="GO" id="GO:0042281">
    <property type="term" value="F:dolichyl pyrophosphate Man9GlcNAc2 alpha-1,3-glucosyltransferase activity"/>
    <property type="evidence" value="ECO:0007669"/>
    <property type="project" value="TreeGrafter"/>
</dbReference>
<evidence type="ECO:0000256" key="7">
    <source>
        <dbReference type="ARBA" id="ARBA00022824"/>
    </source>
</evidence>
<dbReference type="OMA" id="FQVPPMH"/>
<evidence type="ECO:0000256" key="8">
    <source>
        <dbReference type="ARBA" id="ARBA00022989"/>
    </source>
</evidence>
<feature type="transmembrane region" description="Helical" evidence="10">
    <location>
        <begin position="6"/>
        <end position="23"/>
    </location>
</feature>